<accession>A0A5E4NSU3</accession>
<gene>
    <name evidence="2" type="ORF">CINCED_3A000245</name>
</gene>
<organism evidence="2 3">
    <name type="scientific">Cinara cedri</name>
    <dbReference type="NCBI Taxonomy" id="506608"/>
    <lineage>
        <taxon>Eukaryota</taxon>
        <taxon>Metazoa</taxon>
        <taxon>Ecdysozoa</taxon>
        <taxon>Arthropoda</taxon>
        <taxon>Hexapoda</taxon>
        <taxon>Insecta</taxon>
        <taxon>Pterygota</taxon>
        <taxon>Neoptera</taxon>
        <taxon>Paraneoptera</taxon>
        <taxon>Hemiptera</taxon>
        <taxon>Sternorrhyncha</taxon>
        <taxon>Aphidomorpha</taxon>
        <taxon>Aphidoidea</taxon>
        <taxon>Aphididae</taxon>
        <taxon>Lachninae</taxon>
        <taxon>Cinara</taxon>
    </lineage>
</organism>
<keyword evidence="2" id="KW-0282">Flagellum</keyword>
<keyword evidence="2" id="KW-0969">Cilium</keyword>
<protein>
    <submittedName>
        <fullName evidence="2">Cilia/flagella-associated protein 20/WDR90/C3orf67</fullName>
    </submittedName>
</protein>
<dbReference type="Pfam" id="PF05018">
    <property type="entry name" value="CFA20_dom"/>
    <property type="match status" value="1"/>
</dbReference>
<dbReference type="Proteomes" id="UP000325440">
    <property type="component" value="Unassembled WGS sequence"/>
</dbReference>
<evidence type="ECO:0000259" key="1">
    <source>
        <dbReference type="Pfam" id="PF05018"/>
    </source>
</evidence>
<evidence type="ECO:0000313" key="2">
    <source>
        <dbReference type="EMBL" id="VVC45103.1"/>
    </source>
</evidence>
<dbReference type="OrthoDB" id="7486196at2759"/>
<sequence length="196" mass="22814">MDELIQSFASLKARKCTNGELRIIQDEILKSNVLELQSQNVAACLITTPADPKGSLGIVKPFITLLLKNLNRYFTFEITVLDDENIRRRIRVSNYQSATRMSTFMCSIPLCLSEDWSQVQFNLADFTNRTFNTNYKETVRVQVHANCRLRRVYFSDEQYNDDQLPNDYRMYRTKMIREKPKKGVIPKKKGGAKKND</sequence>
<dbReference type="AlphaFoldDB" id="A0A5E4NSU3"/>
<dbReference type="InterPro" id="IPR040441">
    <property type="entry name" value="CFA20/CFAP20DC"/>
</dbReference>
<reference evidence="2 3" key="1">
    <citation type="submission" date="2019-08" db="EMBL/GenBank/DDBJ databases">
        <authorList>
            <person name="Alioto T."/>
            <person name="Alioto T."/>
            <person name="Gomez Garrido J."/>
        </authorList>
    </citation>
    <scope>NUCLEOTIDE SEQUENCE [LARGE SCALE GENOMIC DNA]</scope>
</reference>
<feature type="domain" description="CFA20" evidence="1">
    <location>
        <begin position="14"/>
        <end position="171"/>
    </location>
</feature>
<proteinExistence type="predicted"/>
<dbReference type="EMBL" id="CABPRJ010002394">
    <property type="protein sequence ID" value="VVC45103.1"/>
    <property type="molecule type" value="Genomic_DNA"/>
</dbReference>
<dbReference type="PANTHER" id="PTHR12458">
    <property type="entry name" value="ORF PROTEIN"/>
    <property type="match status" value="1"/>
</dbReference>
<dbReference type="InterPro" id="IPR007714">
    <property type="entry name" value="CFA20_dom"/>
</dbReference>
<keyword evidence="3" id="KW-1185">Reference proteome</keyword>
<name>A0A5E4NSU3_9HEMI</name>
<evidence type="ECO:0000313" key="3">
    <source>
        <dbReference type="Proteomes" id="UP000325440"/>
    </source>
</evidence>
<keyword evidence="2" id="KW-0966">Cell projection</keyword>